<comment type="caution">
    <text evidence="2">The sequence shown here is derived from an EMBL/GenBank/DDBJ whole genome shotgun (WGS) entry which is preliminary data.</text>
</comment>
<accession>A0A846TXB2</accession>
<organism evidence="2 3">
    <name type="scientific">Kocuria subflava</name>
    <dbReference type="NCBI Taxonomy" id="1736139"/>
    <lineage>
        <taxon>Bacteria</taxon>
        <taxon>Bacillati</taxon>
        <taxon>Actinomycetota</taxon>
        <taxon>Actinomycetes</taxon>
        <taxon>Micrococcales</taxon>
        <taxon>Micrococcaceae</taxon>
        <taxon>Kocuria</taxon>
    </lineage>
</organism>
<keyword evidence="1" id="KW-0472">Membrane</keyword>
<sequence>MTSFLPASAAAGLAGFDPATFLIALGALGAGVRRRSVLTFTGIVVGGTALWGLLLSGVLGPRIRDVHWLHLARSGDLAAWIELALAAVILAWGLLRLRKSHRRRRARGQLPQETSETEGGMNRGLAVIGLGFVAVVVGDPAFDVQVVQAGHAPLALNVAGWLIWAALSQFPLVILAAAVGLGRYRRLAEIMRAGWLRAAPTASALATALILAAALVLAVDALDRLLFGHFLWNP</sequence>
<name>A0A846TXB2_9MICC</name>
<dbReference type="RefSeq" id="WP_119933352.1">
    <property type="nucleotide sequence ID" value="NZ_JAAVUN010000020.1"/>
</dbReference>
<feature type="transmembrane region" description="Helical" evidence="1">
    <location>
        <begin position="124"/>
        <end position="142"/>
    </location>
</feature>
<keyword evidence="1" id="KW-1133">Transmembrane helix</keyword>
<evidence type="ECO:0000256" key="1">
    <source>
        <dbReference type="SAM" id="Phobius"/>
    </source>
</evidence>
<feature type="transmembrane region" description="Helical" evidence="1">
    <location>
        <begin position="37"/>
        <end position="57"/>
    </location>
</feature>
<evidence type="ECO:0000313" key="2">
    <source>
        <dbReference type="EMBL" id="NKE10274.1"/>
    </source>
</evidence>
<proteinExistence type="predicted"/>
<evidence type="ECO:0008006" key="4">
    <source>
        <dbReference type="Google" id="ProtNLM"/>
    </source>
</evidence>
<dbReference type="EMBL" id="JAAVUN010000020">
    <property type="protein sequence ID" value="NKE10274.1"/>
    <property type="molecule type" value="Genomic_DNA"/>
</dbReference>
<feature type="transmembrane region" description="Helical" evidence="1">
    <location>
        <begin position="162"/>
        <end position="182"/>
    </location>
</feature>
<protein>
    <recommendedName>
        <fullName evidence="4">Sap, sulfolipid-1-addressing protein</fullName>
    </recommendedName>
</protein>
<reference evidence="2 3" key="1">
    <citation type="submission" date="2020-02" db="EMBL/GenBank/DDBJ databases">
        <authorList>
            <person name="Sun Q."/>
        </authorList>
    </citation>
    <scope>NUCLEOTIDE SEQUENCE [LARGE SCALE GENOMIC DNA]</scope>
    <source>
        <strain evidence="2 3">YIM 13062</strain>
    </source>
</reference>
<dbReference type="AlphaFoldDB" id="A0A846TXB2"/>
<feature type="transmembrane region" description="Helical" evidence="1">
    <location>
        <begin position="194"/>
        <end position="219"/>
    </location>
</feature>
<evidence type="ECO:0000313" key="3">
    <source>
        <dbReference type="Proteomes" id="UP000521379"/>
    </source>
</evidence>
<keyword evidence="3" id="KW-1185">Reference proteome</keyword>
<feature type="transmembrane region" description="Helical" evidence="1">
    <location>
        <begin position="6"/>
        <end position="30"/>
    </location>
</feature>
<keyword evidence="1" id="KW-0812">Transmembrane</keyword>
<feature type="transmembrane region" description="Helical" evidence="1">
    <location>
        <begin position="77"/>
        <end position="95"/>
    </location>
</feature>
<dbReference type="Proteomes" id="UP000521379">
    <property type="component" value="Unassembled WGS sequence"/>
</dbReference>
<gene>
    <name evidence="2" type="ORF">GTW58_10095</name>
</gene>